<gene>
    <name evidence="1" type="ORF">Vadar_015900</name>
</gene>
<organism evidence="1 2">
    <name type="scientific">Vaccinium darrowii</name>
    <dbReference type="NCBI Taxonomy" id="229202"/>
    <lineage>
        <taxon>Eukaryota</taxon>
        <taxon>Viridiplantae</taxon>
        <taxon>Streptophyta</taxon>
        <taxon>Embryophyta</taxon>
        <taxon>Tracheophyta</taxon>
        <taxon>Spermatophyta</taxon>
        <taxon>Magnoliopsida</taxon>
        <taxon>eudicotyledons</taxon>
        <taxon>Gunneridae</taxon>
        <taxon>Pentapetalae</taxon>
        <taxon>asterids</taxon>
        <taxon>Ericales</taxon>
        <taxon>Ericaceae</taxon>
        <taxon>Vaccinioideae</taxon>
        <taxon>Vaccinieae</taxon>
        <taxon>Vaccinium</taxon>
    </lineage>
</organism>
<protein>
    <submittedName>
        <fullName evidence="1">Uncharacterized protein</fullName>
    </submittedName>
</protein>
<dbReference type="EMBL" id="CM037161">
    <property type="protein sequence ID" value="KAH7854608.1"/>
    <property type="molecule type" value="Genomic_DNA"/>
</dbReference>
<proteinExistence type="predicted"/>
<keyword evidence="2" id="KW-1185">Reference proteome</keyword>
<comment type="caution">
    <text evidence="1">The sequence shown here is derived from an EMBL/GenBank/DDBJ whole genome shotgun (WGS) entry which is preliminary data.</text>
</comment>
<evidence type="ECO:0000313" key="2">
    <source>
        <dbReference type="Proteomes" id="UP000828048"/>
    </source>
</evidence>
<dbReference type="Proteomes" id="UP000828048">
    <property type="component" value="Chromosome 11"/>
</dbReference>
<reference evidence="1 2" key="1">
    <citation type="journal article" date="2021" name="Hortic Res">
        <title>High-quality reference genome and annotation aids understanding of berry development for evergreen blueberry (Vaccinium darrowii).</title>
        <authorList>
            <person name="Yu J."/>
            <person name="Hulse-Kemp A.M."/>
            <person name="Babiker E."/>
            <person name="Staton M."/>
        </authorList>
    </citation>
    <scope>NUCLEOTIDE SEQUENCE [LARGE SCALE GENOMIC DNA]</scope>
    <source>
        <strain evidence="2">cv. NJ 8807/NJ 8810</strain>
        <tissue evidence="1">Young leaf</tissue>
    </source>
</reference>
<accession>A0ACB7YN42</accession>
<sequence>MTKNVAEEIFEKLCESVATSLEAKKLASFTRISSTVQGLDDDAALQVMKLYEELVELWPDGATMELNALYVEQKIGRGHCTAGIRSRPSFSSLKLQVVSLSMSPFISGYCVPLPLCYGQSQLRAHSAEGSVFRNNPLLSKLTRQLSIHDNRAAAASGTSDSGSGAGDKCYDSIGSRHVLIAAASVTAILPLLLVSRACVNCCPAAVQKLIAVIGSCCSLLHCVDLHYYTIAVSLSLDYYIAV</sequence>
<name>A0ACB7YN42_9ERIC</name>
<evidence type="ECO:0000313" key="1">
    <source>
        <dbReference type="EMBL" id="KAH7854608.1"/>
    </source>
</evidence>